<dbReference type="InterPro" id="IPR044992">
    <property type="entry name" value="ChyE-like"/>
</dbReference>
<reference evidence="2 3" key="1">
    <citation type="submission" date="2024-01" db="EMBL/GenBank/DDBJ databases">
        <title>Complete genome of Cladobotryum mycophilum ATHUM6906.</title>
        <authorList>
            <person name="Christinaki A.C."/>
            <person name="Myridakis A.I."/>
            <person name="Kouvelis V.N."/>
        </authorList>
    </citation>
    <scope>NUCLEOTIDE SEQUENCE [LARGE SCALE GENOMIC DNA]</scope>
    <source>
        <strain evidence="2 3">ATHUM6906</strain>
    </source>
</reference>
<organism evidence="2 3">
    <name type="scientific">Cladobotryum mycophilum</name>
    <dbReference type="NCBI Taxonomy" id="491253"/>
    <lineage>
        <taxon>Eukaryota</taxon>
        <taxon>Fungi</taxon>
        <taxon>Dikarya</taxon>
        <taxon>Ascomycota</taxon>
        <taxon>Pezizomycotina</taxon>
        <taxon>Sordariomycetes</taxon>
        <taxon>Hypocreomycetidae</taxon>
        <taxon>Hypocreales</taxon>
        <taxon>Hypocreaceae</taxon>
        <taxon>Cladobotryum</taxon>
    </lineage>
</organism>
<evidence type="ECO:0000313" key="3">
    <source>
        <dbReference type="Proteomes" id="UP001338125"/>
    </source>
</evidence>
<dbReference type="InterPro" id="IPR029062">
    <property type="entry name" value="Class_I_gatase-like"/>
</dbReference>
<feature type="domain" description="Glutamine amidotransferase" evidence="1">
    <location>
        <begin position="40"/>
        <end position="190"/>
    </location>
</feature>
<dbReference type="PROSITE" id="PS51273">
    <property type="entry name" value="GATASE_TYPE_1"/>
    <property type="match status" value="1"/>
</dbReference>
<dbReference type="SUPFAM" id="SSF52317">
    <property type="entry name" value="Class I glutamine amidotransferase-like"/>
    <property type="match status" value="1"/>
</dbReference>
<gene>
    <name evidence="2" type="ORF">PT974_07662</name>
</gene>
<dbReference type="EMBL" id="JAVFKD010000012">
    <property type="protein sequence ID" value="KAK5994219.1"/>
    <property type="molecule type" value="Genomic_DNA"/>
</dbReference>
<evidence type="ECO:0000259" key="1">
    <source>
        <dbReference type="Pfam" id="PF00117"/>
    </source>
</evidence>
<keyword evidence="3" id="KW-1185">Reference proteome</keyword>
<evidence type="ECO:0000313" key="2">
    <source>
        <dbReference type="EMBL" id="KAK5994219.1"/>
    </source>
</evidence>
<dbReference type="Pfam" id="PF00117">
    <property type="entry name" value="GATase"/>
    <property type="match status" value="1"/>
</dbReference>
<name>A0ABR0SQ93_9HYPO</name>
<proteinExistence type="predicted"/>
<dbReference type="InterPro" id="IPR017926">
    <property type="entry name" value="GATASE"/>
</dbReference>
<dbReference type="Gene3D" id="3.40.50.880">
    <property type="match status" value="1"/>
</dbReference>
<protein>
    <submittedName>
        <fullName evidence="2">Glutamine amidotransferase-like protein chry6</fullName>
    </submittedName>
</protein>
<dbReference type="PANTHER" id="PTHR42695">
    <property type="entry name" value="GLUTAMINE AMIDOTRANSFERASE YLR126C-RELATED"/>
    <property type="match status" value="1"/>
</dbReference>
<accession>A0ABR0SQ93</accession>
<sequence>MGSTNNFHVAILQNYLSSENGGQHMIQNISDLVLNSKPNAVINVYAPIQSNSFPDFNNYDLIILTGGPFNLLGDEKPAWVTGTLDFIKAATTGRTRPKILGICWGQQAVALALGGSLGESKRGFCMGVETISLTSAGATFFNAKSLEIHKQHMLVVTDIGPQLSCLALNNEILLSKDNQILTFQGHPELDPILSQLLIGIDNPSYCARPEHETAIKGIDAPDDGRAIFATVMRWASDATTEAVSYSG</sequence>
<dbReference type="Proteomes" id="UP001338125">
    <property type="component" value="Unassembled WGS sequence"/>
</dbReference>
<comment type="caution">
    <text evidence="2">The sequence shown here is derived from an EMBL/GenBank/DDBJ whole genome shotgun (WGS) entry which is preliminary data.</text>
</comment>
<dbReference type="PANTHER" id="PTHR42695:SF5">
    <property type="entry name" value="GLUTAMINE AMIDOTRANSFERASE YLR126C-RELATED"/>
    <property type="match status" value="1"/>
</dbReference>